<dbReference type="Pfam" id="PF01841">
    <property type="entry name" value="Transglut_core"/>
    <property type="match status" value="1"/>
</dbReference>
<evidence type="ECO:0000259" key="2">
    <source>
        <dbReference type="Pfam" id="PF01841"/>
    </source>
</evidence>
<feature type="domain" description="Transglutaminase-like" evidence="2">
    <location>
        <begin position="322"/>
        <end position="407"/>
    </location>
</feature>
<evidence type="ECO:0000256" key="1">
    <source>
        <dbReference type="SAM" id="SignalP"/>
    </source>
</evidence>
<keyword evidence="4" id="KW-1185">Reference proteome</keyword>
<keyword evidence="1" id="KW-0732">Signal</keyword>
<dbReference type="RefSeq" id="WP_126162540.1">
    <property type="nucleotide sequence ID" value="NZ_RQPJ01000005.1"/>
</dbReference>
<dbReference type="Proteomes" id="UP000267585">
    <property type="component" value="Unassembled WGS sequence"/>
</dbReference>
<organism evidence="3 4">
    <name type="scientific">Arenibacter aquaticus</name>
    <dbReference type="NCBI Taxonomy" id="2489054"/>
    <lineage>
        <taxon>Bacteria</taxon>
        <taxon>Pseudomonadati</taxon>
        <taxon>Bacteroidota</taxon>
        <taxon>Flavobacteriia</taxon>
        <taxon>Flavobacteriales</taxon>
        <taxon>Flavobacteriaceae</taxon>
        <taxon>Arenibacter</taxon>
    </lineage>
</organism>
<comment type="caution">
    <text evidence="3">The sequence shown here is derived from an EMBL/GenBank/DDBJ whole genome shotgun (WGS) entry which is preliminary data.</text>
</comment>
<name>A0A430K407_9FLAO</name>
<feature type="signal peptide" evidence="1">
    <location>
        <begin position="1"/>
        <end position="18"/>
    </location>
</feature>
<accession>A0A430K407</accession>
<gene>
    <name evidence="3" type="ORF">EHW67_11635</name>
</gene>
<dbReference type="AlphaFoldDB" id="A0A430K407"/>
<proteinExistence type="predicted"/>
<dbReference type="InterPro" id="IPR002931">
    <property type="entry name" value="Transglutaminase-like"/>
</dbReference>
<feature type="chain" id="PRO_5019170291" evidence="1">
    <location>
        <begin position="19"/>
        <end position="672"/>
    </location>
</feature>
<sequence length="672" mass="77340">MKKLMLVCILLNLQFVIAQNFNFGKVSKEELKERFNVADSSASASYLYKYRKTSVEYFENEGFQLITEVHERIKLYNKDGFEYATKKINLYKDARKREKVSELKAYTYNLVDDKIEDSKLKGDGEFDIELSQYYNQKTFTMPNVKEGSVIEYKYKVKSPFVSIVDEFKLQHSIPVKKLIAIFMSPEYFNYKLNMKGFLPISAKQEVIAGDINFHTKTRSSGSGFSSVKTNFNTSKLRFDINKNSYELTDVPALKNEPYVNNIDNYRSCVKYELSFTKFPNSILEHYSTTWEDVVKTIYKRPEFGGELNRTGYYQKDLDALLTDSTDPLEKIAKIFDKVKSQVKWNGYYGKYATNGVRQAYKERTGNVGDINLMLTSMLRSAGFNSNPILVSTRDNGIPVFPTREGYNYVISGVVVDNDTILLDATNTYSSLNVLPLRALNWEGRMVNKDGSSVMVDLYPKNIAQETVYLNVGLGKNGDIEGMIRRTKTGHDAMGYRKQFNSEKEDVYIEKLENKYGEMMVSDFEVKNNVDLAHPVMESYKFVTENHMEMIGDRIYFSPMFFLGTKENPFKLEKREFPVDFGYPSSTKYRIGIAIPEGYIVESLPESTRLKLPDELGSFLFNVAAQSNQINVLVNTRVNQSVIAPLYYSALREYFKLVVDKMSEKIVLTKSKE</sequence>
<dbReference type="EMBL" id="RQPJ01000005">
    <property type="protein sequence ID" value="RTE53644.1"/>
    <property type="molecule type" value="Genomic_DNA"/>
</dbReference>
<dbReference type="Gene3D" id="2.60.40.3140">
    <property type="match status" value="1"/>
</dbReference>
<evidence type="ECO:0000313" key="3">
    <source>
        <dbReference type="EMBL" id="RTE53644.1"/>
    </source>
</evidence>
<evidence type="ECO:0000313" key="4">
    <source>
        <dbReference type="Proteomes" id="UP000267585"/>
    </source>
</evidence>
<protein>
    <submittedName>
        <fullName evidence="3">DUF3857 domain-containing protein</fullName>
    </submittedName>
</protein>
<dbReference type="Gene3D" id="3.10.620.30">
    <property type="match status" value="1"/>
</dbReference>
<dbReference type="OrthoDB" id="98874at2"/>
<reference evidence="3 4" key="1">
    <citation type="submission" date="2018-11" db="EMBL/GenBank/DDBJ databases">
        <title>Arenibacter aquaticus sp.nov., a marine bacterium isolated from surface seawater in the South China Sea.</title>
        <authorList>
            <person name="Guo J."/>
            <person name="Sun J."/>
        </authorList>
    </citation>
    <scope>NUCLEOTIDE SEQUENCE [LARGE SCALE GENOMIC DNA]</scope>
    <source>
        <strain evidence="3 4">GUO666</strain>
    </source>
</reference>
<dbReference type="Gene3D" id="2.60.120.1130">
    <property type="match status" value="1"/>
</dbReference>